<evidence type="ECO:0000256" key="6">
    <source>
        <dbReference type="ARBA" id="ARBA00023139"/>
    </source>
</evidence>
<dbReference type="OrthoDB" id="2433998at2"/>
<dbReference type="AlphaFoldDB" id="A0A4U0FGB7"/>
<dbReference type="GO" id="GO:0016020">
    <property type="term" value="C:membrane"/>
    <property type="evidence" value="ECO:0007669"/>
    <property type="project" value="UniProtKB-SubCell"/>
</dbReference>
<evidence type="ECO:0000259" key="9">
    <source>
        <dbReference type="Pfam" id="PF25198"/>
    </source>
</evidence>
<feature type="domain" description="Spore germination GerAC-like C-terminal" evidence="8">
    <location>
        <begin position="203"/>
        <end position="361"/>
    </location>
</feature>
<organism evidence="10 11">
    <name type="scientific">Cohnella pontilimi</name>
    <dbReference type="NCBI Taxonomy" id="2564100"/>
    <lineage>
        <taxon>Bacteria</taxon>
        <taxon>Bacillati</taxon>
        <taxon>Bacillota</taxon>
        <taxon>Bacilli</taxon>
        <taxon>Bacillales</taxon>
        <taxon>Paenibacillaceae</taxon>
        <taxon>Cohnella</taxon>
    </lineage>
</organism>
<proteinExistence type="inferred from homology"/>
<evidence type="ECO:0000256" key="3">
    <source>
        <dbReference type="ARBA" id="ARBA00022544"/>
    </source>
</evidence>
<keyword evidence="5" id="KW-0472">Membrane</keyword>
<dbReference type="PANTHER" id="PTHR35789:SF1">
    <property type="entry name" value="SPORE GERMINATION PROTEIN B3"/>
    <property type="match status" value="1"/>
</dbReference>
<comment type="subcellular location">
    <subcellularLocation>
        <location evidence="1">Membrane</location>
        <topology evidence="1">Lipid-anchor</topology>
    </subcellularLocation>
</comment>
<evidence type="ECO:0000313" key="11">
    <source>
        <dbReference type="Proteomes" id="UP000309673"/>
    </source>
</evidence>
<keyword evidence="11" id="KW-1185">Reference proteome</keyword>
<dbReference type="InterPro" id="IPR057336">
    <property type="entry name" value="GerAC_N"/>
</dbReference>
<evidence type="ECO:0000256" key="1">
    <source>
        <dbReference type="ARBA" id="ARBA00004635"/>
    </source>
</evidence>
<dbReference type="InterPro" id="IPR008844">
    <property type="entry name" value="Spore_GerAC-like"/>
</dbReference>
<comment type="caution">
    <text evidence="10">The sequence shown here is derived from an EMBL/GenBank/DDBJ whole genome shotgun (WGS) entry which is preliminary data.</text>
</comment>
<comment type="similarity">
    <text evidence="2">Belongs to the GerABKC lipoprotein family.</text>
</comment>
<evidence type="ECO:0000256" key="5">
    <source>
        <dbReference type="ARBA" id="ARBA00023136"/>
    </source>
</evidence>
<evidence type="ECO:0000256" key="7">
    <source>
        <dbReference type="ARBA" id="ARBA00023288"/>
    </source>
</evidence>
<dbReference type="PROSITE" id="PS51257">
    <property type="entry name" value="PROKAR_LIPOPROTEIN"/>
    <property type="match status" value="1"/>
</dbReference>
<dbReference type="Gene3D" id="3.30.300.210">
    <property type="entry name" value="Nutrient germinant receptor protein C, domain 3"/>
    <property type="match status" value="1"/>
</dbReference>
<keyword evidence="4" id="KW-0732">Signal</keyword>
<dbReference type="Pfam" id="PF25198">
    <property type="entry name" value="Spore_GerAC_N"/>
    <property type="match status" value="1"/>
</dbReference>
<dbReference type="EMBL" id="SUPK01000001">
    <property type="protein sequence ID" value="TJY43965.1"/>
    <property type="molecule type" value="Genomic_DNA"/>
</dbReference>
<evidence type="ECO:0000256" key="4">
    <source>
        <dbReference type="ARBA" id="ARBA00022729"/>
    </source>
</evidence>
<name>A0A4U0FGB7_9BACL</name>
<feature type="domain" description="Spore germination protein N-terminal" evidence="9">
    <location>
        <begin position="23"/>
        <end position="193"/>
    </location>
</feature>
<sequence length="364" mass="41806">MRSFKIIVAFCVLSLLLSSCGFKDLDRRFFVIAFGIDSGKTKKYEISLKLAIPSPKIEPGQEKDQVISEEADSIAEAVRRMKSKVDKEFDFGHCKILVIGKGFAEKHKLARENLDWIFRRRDIQQIAYIALGEPDAKSVLNTKVKSERLPGNALILALSREGTESPFIATVYLFDYYRRVRGYGKDPYLPVIRSLKDTFDISRAAVFQTGTIKLELSPEETSILNQVVRQYPHISLSTEYNGHQISVNVVQLKAKYRITGTDENPRIVFHVRMRGETEESSAGVFDKSWTKLEKYLEDQVVEDYTNFLRKLQQAKVDPIGFGMRYRAIRHEGHGEFDKWWNTVYPNVEFKVYANVEIRGTGIIK</sequence>
<dbReference type="PANTHER" id="PTHR35789">
    <property type="entry name" value="SPORE GERMINATION PROTEIN B3"/>
    <property type="match status" value="1"/>
</dbReference>
<dbReference type="InterPro" id="IPR046953">
    <property type="entry name" value="Spore_GerAC-like_C"/>
</dbReference>
<dbReference type="Pfam" id="PF05504">
    <property type="entry name" value="Spore_GerAC"/>
    <property type="match status" value="1"/>
</dbReference>
<evidence type="ECO:0000313" key="10">
    <source>
        <dbReference type="EMBL" id="TJY43965.1"/>
    </source>
</evidence>
<accession>A0A4U0FGB7</accession>
<dbReference type="InterPro" id="IPR038501">
    <property type="entry name" value="Spore_GerAC_C_sf"/>
</dbReference>
<keyword evidence="7" id="KW-0449">Lipoprotein</keyword>
<dbReference type="Proteomes" id="UP000309673">
    <property type="component" value="Unassembled WGS sequence"/>
</dbReference>
<evidence type="ECO:0000256" key="2">
    <source>
        <dbReference type="ARBA" id="ARBA00007886"/>
    </source>
</evidence>
<reference evidence="10 11" key="1">
    <citation type="submission" date="2019-04" db="EMBL/GenBank/DDBJ databases">
        <title>Cohnella sp. nov., isolated from soil.</title>
        <authorList>
            <person name="Kim W."/>
        </authorList>
    </citation>
    <scope>NUCLEOTIDE SEQUENCE [LARGE SCALE GENOMIC DNA]</scope>
    <source>
        <strain evidence="10 11">CAU 1483</strain>
    </source>
</reference>
<dbReference type="GO" id="GO:0009847">
    <property type="term" value="P:spore germination"/>
    <property type="evidence" value="ECO:0007669"/>
    <property type="project" value="InterPro"/>
</dbReference>
<dbReference type="NCBIfam" id="TIGR02887">
    <property type="entry name" value="spore_ger_x_C"/>
    <property type="match status" value="1"/>
</dbReference>
<protein>
    <submittedName>
        <fullName evidence="10">Ger(X)C family spore germination protein</fullName>
    </submittedName>
</protein>
<gene>
    <name evidence="10" type="ORF">E5161_00765</name>
</gene>
<keyword evidence="3" id="KW-0309">Germination</keyword>
<dbReference type="RefSeq" id="WP_136775685.1">
    <property type="nucleotide sequence ID" value="NZ_SUPK01000001.1"/>
</dbReference>
<keyword evidence="6" id="KW-0564">Palmitate</keyword>
<evidence type="ECO:0000259" key="8">
    <source>
        <dbReference type="Pfam" id="PF05504"/>
    </source>
</evidence>